<dbReference type="SUPFAM" id="SSF46626">
    <property type="entry name" value="Cytochrome c"/>
    <property type="match status" value="1"/>
</dbReference>
<name>A0ABR9AND8_9BACT</name>
<dbReference type="Gene3D" id="1.10.760.10">
    <property type="entry name" value="Cytochrome c-like domain"/>
    <property type="match status" value="1"/>
</dbReference>
<reference evidence="2 3" key="1">
    <citation type="submission" date="2020-09" db="EMBL/GenBank/DDBJ databases">
        <title>Echinicola sp. CAU 1574 isolated from sand of Sido Beach.</title>
        <authorList>
            <person name="Kim W."/>
        </authorList>
    </citation>
    <scope>NUCLEOTIDE SEQUENCE [LARGE SCALE GENOMIC DNA]</scope>
    <source>
        <strain evidence="2 3">CAU 1574</strain>
    </source>
</reference>
<feature type="transmembrane region" description="Helical" evidence="1">
    <location>
        <begin position="12"/>
        <end position="33"/>
    </location>
</feature>
<organism evidence="2 3">
    <name type="scientific">Echinicola arenosa</name>
    <dbReference type="NCBI Taxonomy" id="2774144"/>
    <lineage>
        <taxon>Bacteria</taxon>
        <taxon>Pseudomonadati</taxon>
        <taxon>Bacteroidota</taxon>
        <taxon>Cytophagia</taxon>
        <taxon>Cytophagales</taxon>
        <taxon>Cyclobacteriaceae</taxon>
        <taxon>Echinicola</taxon>
    </lineage>
</organism>
<keyword evidence="1" id="KW-0472">Membrane</keyword>
<accession>A0ABR9AND8</accession>
<proteinExistence type="predicted"/>
<dbReference type="EMBL" id="JACYTQ010000006">
    <property type="protein sequence ID" value="MBD8490297.1"/>
    <property type="molecule type" value="Genomic_DNA"/>
</dbReference>
<comment type="caution">
    <text evidence="2">The sequence shown here is derived from an EMBL/GenBank/DDBJ whole genome shotgun (WGS) entry which is preliminary data.</text>
</comment>
<gene>
    <name evidence="2" type="ORF">IFO69_16210</name>
</gene>
<keyword evidence="3" id="KW-1185">Reference proteome</keyword>
<dbReference type="Proteomes" id="UP000647133">
    <property type="component" value="Unassembled WGS sequence"/>
</dbReference>
<dbReference type="InterPro" id="IPR036909">
    <property type="entry name" value="Cyt_c-like_dom_sf"/>
</dbReference>
<evidence type="ECO:0000313" key="3">
    <source>
        <dbReference type="Proteomes" id="UP000647133"/>
    </source>
</evidence>
<dbReference type="RefSeq" id="WP_192011172.1">
    <property type="nucleotide sequence ID" value="NZ_JACYTQ010000006.1"/>
</dbReference>
<protein>
    <recommendedName>
        <fullName evidence="4">Monoheme cytochrome C</fullName>
    </recommendedName>
</protein>
<keyword evidence="1" id="KW-1133">Transmembrane helix</keyword>
<sequence length="156" mass="17597">MENDLIKSLKKLLGLMLGLSFLIVIMIGALVLVNINPDFIHKSKDTGSTDLAEVNVQEGDLVKDGIHMSTGLVAEEGYETVIANCTNCHAADLIIQNRGSKERWMALIDWMQETQGLWDLGSNEEIIVSYLSEYYAPIQRGRRPNLVDIEWYELKE</sequence>
<evidence type="ECO:0000256" key="1">
    <source>
        <dbReference type="SAM" id="Phobius"/>
    </source>
</evidence>
<evidence type="ECO:0000313" key="2">
    <source>
        <dbReference type="EMBL" id="MBD8490297.1"/>
    </source>
</evidence>
<evidence type="ECO:0008006" key="4">
    <source>
        <dbReference type="Google" id="ProtNLM"/>
    </source>
</evidence>
<keyword evidence="1" id="KW-0812">Transmembrane</keyword>